<feature type="compositionally biased region" description="Basic and acidic residues" evidence="1">
    <location>
        <begin position="306"/>
        <end position="332"/>
    </location>
</feature>
<accession>Q3JJ03</accession>
<protein>
    <recommendedName>
        <fullName evidence="4">DUF466 domain-containing protein</fullName>
    </recommendedName>
</protein>
<name>Q3JJ03_BURP1</name>
<feature type="region of interest" description="Disordered" evidence="1">
    <location>
        <begin position="413"/>
        <end position="488"/>
    </location>
</feature>
<dbReference type="PANTHER" id="PTHR38453:SF1">
    <property type="entry name" value="CYTOPLASMIC PROTEIN"/>
    <property type="match status" value="1"/>
</dbReference>
<dbReference type="EMBL" id="CP000125">
    <property type="protein sequence ID" value="ABA53186.1"/>
    <property type="molecule type" value="Genomic_DNA"/>
</dbReference>
<dbReference type="KEGG" id="bpm:BURPS1710b_A1293"/>
<evidence type="ECO:0000256" key="1">
    <source>
        <dbReference type="SAM" id="MobiDB-lite"/>
    </source>
</evidence>
<gene>
    <name evidence="2" type="ordered locus">BURPS1710b_A1293</name>
</gene>
<feature type="compositionally biased region" description="Basic and acidic residues" evidence="1">
    <location>
        <begin position="170"/>
        <end position="205"/>
    </location>
</feature>
<dbReference type="Pfam" id="PF04328">
    <property type="entry name" value="Sel_put"/>
    <property type="match status" value="1"/>
</dbReference>
<reference evidence="2 3" key="1">
    <citation type="submission" date="2005-09" db="EMBL/GenBank/DDBJ databases">
        <authorList>
            <person name="Woods D.E."/>
            <person name="Nierman W.C."/>
        </authorList>
    </citation>
    <scope>NUCLEOTIDE SEQUENCE [LARGE SCALE GENOMIC DNA]</scope>
    <source>
        <strain evidence="2 3">1710b</strain>
    </source>
</reference>
<evidence type="ECO:0000313" key="2">
    <source>
        <dbReference type="EMBL" id="ABA53186.1"/>
    </source>
</evidence>
<feature type="region of interest" description="Disordered" evidence="1">
    <location>
        <begin position="74"/>
        <end position="205"/>
    </location>
</feature>
<feature type="compositionally biased region" description="Basic and acidic residues" evidence="1">
    <location>
        <begin position="620"/>
        <end position="630"/>
    </location>
</feature>
<dbReference type="AlphaFoldDB" id="Q3JJ03"/>
<dbReference type="Proteomes" id="UP000002700">
    <property type="component" value="Chromosome II"/>
</dbReference>
<feature type="compositionally biased region" description="Basic and acidic residues" evidence="1">
    <location>
        <begin position="464"/>
        <end position="483"/>
    </location>
</feature>
<sequence>MPSSRAAARRAYSQKIDRRRHESGFRLFGLDRGRAARRVRVRHDRARARRADQRAMDRDRRRLRVFDRVPLLQPLHREQGRPARRPAHDARRQVQRRPRLRADQQIRAVRPSFRRDRRRGPARRPGARRADGLHARHAVDSRGRRVRGRGAGLHRAVHLDAPRRPLARRPRQDGARHGARRDRAVRGVPDHGDHSRGARADRREGARQFAVGHVHRRRDDSDRAVHGRLHALHPAGPDRRSVDHRLRAADGVDRVRPARARFGRARRVVHVQRHAAHVDPDRLRLRRVGAAGVAAARAARLPVDVPEDRHDRRPRDRHPDRRAGAEDAGAHEVRRRHGPGLVGQPVPVPVHHDRVRRGVGLPFADLVGHDAEAARQRNQRALHRLWRDADGIVRRDHGARRRVRDRAGRLLRDERAGRRARHDAGSGRAHRHAVGLHADARHAHADGEGRRRDDDHRARRRRADARGRHGADPAPGDRRRGDDGVLVSLRDPVRGAVHPDRGRRGHARGPLHAAGFARHVPPGAQAHRIAAGEPDRDRAVRGRVGLLPVSGRGRSARRHQYAVAAVRHLEPDARRDRAGARHRRAVQDEARALRVGDDRADGVAADLHADGRLAEGVRFESEGELPRARGEAAGGRGRRQGARAGEVARADAADHLQRLRGRGALGAVHPGRREHRGVRRGCGRARAARGAAHVARNAVRTDAGRAGARQRTLREAAMFSDLGGEWRTAGRYLGQALRLMVGLPDYDGYVAHMRATHPDRPVMTYEEFFRERQNARYGSGAGKCC</sequence>
<proteinExistence type="predicted"/>
<feature type="compositionally biased region" description="Basic and acidic residues" evidence="1">
    <location>
        <begin position="128"/>
        <end position="143"/>
    </location>
</feature>
<feature type="region of interest" description="Disordered" evidence="1">
    <location>
        <begin position="302"/>
        <end position="348"/>
    </location>
</feature>
<evidence type="ECO:0008006" key="4">
    <source>
        <dbReference type="Google" id="ProtNLM"/>
    </source>
</evidence>
<dbReference type="InterPro" id="IPR007423">
    <property type="entry name" value="Sel_put"/>
</dbReference>
<feature type="compositionally biased region" description="Basic and acidic residues" evidence="1">
    <location>
        <begin position="75"/>
        <end position="92"/>
    </location>
</feature>
<evidence type="ECO:0000313" key="3">
    <source>
        <dbReference type="Proteomes" id="UP000002700"/>
    </source>
</evidence>
<feature type="compositionally biased region" description="Basic and acidic residues" evidence="1">
    <location>
        <begin position="413"/>
        <end position="425"/>
    </location>
</feature>
<feature type="compositionally biased region" description="Basic and acidic residues" evidence="1">
    <location>
        <begin position="438"/>
        <end position="457"/>
    </location>
</feature>
<dbReference type="EnsemblBacteria" id="ABA53186">
    <property type="protein sequence ID" value="ABA53186"/>
    <property type="gene ID" value="BURPS1710b_A1293"/>
</dbReference>
<feature type="region of interest" description="Disordered" evidence="1">
    <location>
        <begin position="620"/>
        <end position="645"/>
    </location>
</feature>
<organism evidence="2 3">
    <name type="scientific">Burkholderia pseudomallei (strain 1710b)</name>
    <dbReference type="NCBI Taxonomy" id="320372"/>
    <lineage>
        <taxon>Bacteria</taxon>
        <taxon>Pseudomonadati</taxon>
        <taxon>Pseudomonadota</taxon>
        <taxon>Betaproteobacteria</taxon>
        <taxon>Burkholderiales</taxon>
        <taxon>Burkholderiaceae</taxon>
        <taxon>Burkholderia</taxon>
        <taxon>pseudomallei group</taxon>
    </lineage>
</organism>
<dbReference type="HOGENOM" id="CLU_357053_0_0_4"/>
<dbReference type="PANTHER" id="PTHR38453">
    <property type="entry name" value="CYTOPLASMIC PROTEIN-RELATED"/>
    <property type="match status" value="1"/>
</dbReference>
<feature type="compositionally biased region" description="Basic residues" evidence="1">
    <location>
        <begin position="115"/>
        <end position="127"/>
    </location>
</feature>